<name>A0A2S3ULN3_9HYPH</name>
<proteinExistence type="predicted"/>
<dbReference type="Gene3D" id="2.60.120.620">
    <property type="entry name" value="q2cbj1_9rhob like domain"/>
    <property type="match status" value="1"/>
</dbReference>
<organism evidence="2 3">
    <name type="scientific">Roseibium marinum</name>
    <dbReference type="NCBI Taxonomy" id="281252"/>
    <lineage>
        <taxon>Bacteria</taxon>
        <taxon>Pseudomonadati</taxon>
        <taxon>Pseudomonadota</taxon>
        <taxon>Alphaproteobacteria</taxon>
        <taxon>Hyphomicrobiales</taxon>
        <taxon>Stappiaceae</taxon>
        <taxon>Roseibium</taxon>
    </lineage>
</organism>
<evidence type="ECO:0000313" key="2">
    <source>
        <dbReference type="EMBL" id="POF28632.1"/>
    </source>
</evidence>
<dbReference type="Pfam" id="PF13640">
    <property type="entry name" value="2OG-FeII_Oxy_3"/>
    <property type="match status" value="1"/>
</dbReference>
<dbReference type="Proteomes" id="UP000236959">
    <property type="component" value="Unassembled WGS sequence"/>
</dbReference>
<feature type="domain" description="Prolyl 4-hydroxylase alpha subunit Fe(2+) 2OG dioxygenase" evidence="1">
    <location>
        <begin position="133"/>
        <end position="243"/>
    </location>
</feature>
<dbReference type="AlphaFoldDB" id="A0A2S3ULN3"/>
<evidence type="ECO:0000313" key="3">
    <source>
        <dbReference type="Proteomes" id="UP000236959"/>
    </source>
</evidence>
<gene>
    <name evidence="2" type="ORF">CLV41_11246</name>
</gene>
<dbReference type="OrthoDB" id="8447912at2"/>
<sequence>MLKYENAQFDYEPYPVCYVKDVLDADAYRALVEAYPAKELFEYKPNLGHKYSLSELNNPENYDKFLSQTPVWKSFYDHVKSPGFVENVLSMLAANNIDLGLRRLRVLSGRASHRASFMSRVRRQTELHARFEFSMMPADGGQIVPHTDAPNKLVTLVLSMMEPDEWNNDWGGGTSVCLPKDRTKIFNHLNKAMRFDEVDTLKTFPFEPNQCVLFVKTYNSWHHVAPITGPETGPMRKTLTINIMSRV</sequence>
<dbReference type="EMBL" id="PPCN01000012">
    <property type="protein sequence ID" value="POF28632.1"/>
    <property type="molecule type" value="Genomic_DNA"/>
</dbReference>
<dbReference type="RefSeq" id="WP_103224684.1">
    <property type="nucleotide sequence ID" value="NZ_PPCN01000012.1"/>
</dbReference>
<dbReference type="InterPro" id="IPR044862">
    <property type="entry name" value="Pro_4_hyd_alph_FE2OG_OXY"/>
</dbReference>
<keyword evidence="3" id="KW-1185">Reference proteome</keyword>
<accession>A0A2S3ULN3</accession>
<comment type="caution">
    <text evidence="2">The sequence shown here is derived from an EMBL/GenBank/DDBJ whole genome shotgun (WGS) entry which is preliminary data.</text>
</comment>
<evidence type="ECO:0000259" key="1">
    <source>
        <dbReference type="Pfam" id="PF13640"/>
    </source>
</evidence>
<reference evidence="2 3" key="1">
    <citation type="submission" date="2018-01" db="EMBL/GenBank/DDBJ databases">
        <title>Genomic Encyclopedia of Archaeal and Bacterial Type Strains, Phase II (KMG-II): from individual species to whole genera.</title>
        <authorList>
            <person name="Goeker M."/>
        </authorList>
    </citation>
    <scope>NUCLEOTIDE SEQUENCE [LARGE SCALE GENOMIC DNA]</scope>
    <source>
        <strain evidence="2 3">DSM 17023</strain>
    </source>
</reference>
<protein>
    <recommendedName>
        <fullName evidence="1">Prolyl 4-hydroxylase alpha subunit Fe(2+) 2OG dioxygenase domain-containing protein</fullName>
    </recommendedName>
</protein>